<accession>A0ACC0KZN4</accession>
<keyword evidence="2" id="KW-1185">Reference proteome</keyword>
<proteinExistence type="predicted"/>
<dbReference type="Proteomes" id="UP001064048">
    <property type="component" value="Chromosome 9"/>
</dbReference>
<organism evidence="1 2">
    <name type="scientific">Choristoneura fumiferana</name>
    <name type="common">Spruce budworm moth</name>
    <name type="synonym">Archips fumiferana</name>
    <dbReference type="NCBI Taxonomy" id="7141"/>
    <lineage>
        <taxon>Eukaryota</taxon>
        <taxon>Metazoa</taxon>
        <taxon>Ecdysozoa</taxon>
        <taxon>Arthropoda</taxon>
        <taxon>Hexapoda</taxon>
        <taxon>Insecta</taxon>
        <taxon>Pterygota</taxon>
        <taxon>Neoptera</taxon>
        <taxon>Endopterygota</taxon>
        <taxon>Lepidoptera</taxon>
        <taxon>Glossata</taxon>
        <taxon>Ditrysia</taxon>
        <taxon>Tortricoidea</taxon>
        <taxon>Tortricidae</taxon>
        <taxon>Tortricinae</taxon>
        <taxon>Choristoneura</taxon>
    </lineage>
</organism>
<comment type="caution">
    <text evidence="1">The sequence shown here is derived from an EMBL/GenBank/DDBJ whole genome shotgun (WGS) entry which is preliminary data.</text>
</comment>
<evidence type="ECO:0000313" key="2">
    <source>
        <dbReference type="Proteomes" id="UP001064048"/>
    </source>
</evidence>
<protein>
    <submittedName>
        <fullName evidence="1">Uncharacterized protein</fullName>
    </submittedName>
</protein>
<sequence length="130" mass="14643">MGVWPEVTTVKTENRHEIKLSGAAISKRISDEELNLKGNKLADKRLMKLVDQCRTKQVTRLCPRALSKADSQTSPRGKAKRCQENKKETPEDAVCDLCHSMKILYIEIIPNITVVEPQVGAVRHTYCVVL</sequence>
<gene>
    <name evidence="1" type="ORF">MSG28_005505</name>
</gene>
<evidence type="ECO:0000313" key="1">
    <source>
        <dbReference type="EMBL" id="KAI8441819.1"/>
    </source>
</evidence>
<dbReference type="EMBL" id="CM046109">
    <property type="protein sequence ID" value="KAI8441819.1"/>
    <property type="molecule type" value="Genomic_DNA"/>
</dbReference>
<name>A0ACC0KZN4_CHOFU</name>
<reference evidence="1 2" key="1">
    <citation type="journal article" date="2022" name="Genome Biol. Evol.">
        <title>The Spruce Budworm Genome: Reconstructing the Evolutionary History of Antifreeze Proteins.</title>
        <authorList>
            <person name="Beliveau C."/>
            <person name="Gagne P."/>
            <person name="Picq S."/>
            <person name="Vernygora O."/>
            <person name="Keeling C.I."/>
            <person name="Pinkney K."/>
            <person name="Doucet D."/>
            <person name="Wen F."/>
            <person name="Johnston J.S."/>
            <person name="Maaroufi H."/>
            <person name="Boyle B."/>
            <person name="Laroche J."/>
            <person name="Dewar K."/>
            <person name="Juretic N."/>
            <person name="Blackburn G."/>
            <person name="Nisole A."/>
            <person name="Brunet B."/>
            <person name="Brandao M."/>
            <person name="Lumley L."/>
            <person name="Duan J."/>
            <person name="Quan G."/>
            <person name="Lucarotti C.J."/>
            <person name="Roe A.D."/>
            <person name="Sperling F.A.H."/>
            <person name="Levesque R.C."/>
            <person name="Cusson M."/>
        </authorList>
    </citation>
    <scope>NUCLEOTIDE SEQUENCE [LARGE SCALE GENOMIC DNA]</scope>
    <source>
        <strain evidence="1">Glfc:IPQL:Cfum</strain>
    </source>
</reference>